<accession>A0A4Q0ZB42</accession>
<evidence type="ECO:0000259" key="1">
    <source>
        <dbReference type="Pfam" id="PF02698"/>
    </source>
</evidence>
<proteinExistence type="predicted"/>
<evidence type="ECO:0000313" key="2">
    <source>
        <dbReference type="EMBL" id="RXJ82860.1"/>
    </source>
</evidence>
<reference evidence="2 3" key="1">
    <citation type="submission" date="2017-10" db="EMBL/GenBank/DDBJ databases">
        <title>Genomics of the genus Arcobacter.</title>
        <authorList>
            <person name="Perez-Cataluna A."/>
            <person name="Figueras M.J."/>
        </authorList>
    </citation>
    <scope>NUCLEOTIDE SEQUENCE [LARGE SCALE GENOMIC DNA]</scope>
    <source>
        <strain evidence="2 3">F26</strain>
    </source>
</reference>
<organism evidence="2 3">
    <name type="scientific">Arcobacter cloacae</name>
    <dbReference type="NCBI Taxonomy" id="1054034"/>
    <lineage>
        <taxon>Bacteria</taxon>
        <taxon>Pseudomonadati</taxon>
        <taxon>Campylobacterota</taxon>
        <taxon>Epsilonproteobacteria</taxon>
        <taxon>Campylobacterales</taxon>
        <taxon>Arcobacteraceae</taxon>
        <taxon>Arcobacter</taxon>
    </lineage>
</organism>
<gene>
    <name evidence="2" type="ORF">CRU90_12345</name>
</gene>
<dbReference type="Proteomes" id="UP000290870">
    <property type="component" value="Unassembled WGS sequence"/>
</dbReference>
<dbReference type="AlphaFoldDB" id="A0A4Q0ZB42"/>
<protein>
    <recommendedName>
        <fullName evidence="1">DUF218 domain-containing protein</fullName>
    </recommendedName>
</protein>
<dbReference type="Pfam" id="PF02698">
    <property type="entry name" value="DUF218"/>
    <property type="match status" value="1"/>
</dbReference>
<dbReference type="EMBL" id="PDJZ01000024">
    <property type="protein sequence ID" value="RXJ82860.1"/>
    <property type="molecule type" value="Genomic_DNA"/>
</dbReference>
<name>A0A4Q0ZB42_9BACT</name>
<sequence length="215" mass="25164">MKLISFIIIFFGFLIYSFFNLGKFLDVTQEPSKTELLVCLGGGISKNRVNKTVEIYKNGFLEKNHIIFTGVSSINKNTYKNFDEDINIITNGKVKNTMEEILYIKAYVKENNLSSVTFITEAPHSKRVKIFWDNFGERLENVNFSVVASDFEDWNSKKYYENNTTLKYAFSEFTKLIYNFFLYGVLETFGFKEEFESAYKKELKEIKKELSLTLK</sequence>
<comment type="caution">
    <text evidence="2">The sequence shown here is derived from an EMBL/GenBank/DDBJ whole genome shotgun (WGS) entry which is preliminary data.</text>
</comment>
<feature type="domain" description="DUF218" evidence="1">
    <location>
        <begin position="37"/>
        <end position="157"/>
    </location>
</feature>
<dbReference type="RefSeq" id="WP_128987577.1">
    <property type="nucleotide sequence ID" value="NZ_PDJZ01000024.1"/>
</dbReference>
<dbReference type="OrthoDB" id="9782395at2"/>
<dbReference type="InterPro" id="IPR003848">
    <property type="entry name" value="DUF218"/>
</dbReference>
<evidence type="ECO:0000313" key="3">
    <source>
        <dbReference type="Proteomes" id="UP000290870"/>
    </source>
</evidence>